<evidence type="ECO:0000256" key="8">
    <source>
        <dbReference type="ARBA" id="ARBA00035585"/>
    </source>
</evidence>
<dbReference type="AlphaFoldDB" id="A0A552WUG5"/>
<sequence>MPTATRWPGVSAERPGEDAVPSFRPTYLRPGAWVAVGVGGAAGTLARYGTGLLGADALWPTVAVNLVGAFLLGVLLEVYAHHGPTPSGDRLRLLLGTGFLGGFTTYSTFAHQVTALIGGEVVVGLVYGVGLVLAGLAAAAAGVAVGGVLGRSRRGRRRGRG</sequence>
<comment type="activity regulation">
    <text evidence="10">Na(+) is not transported, but it plays an essential structural role and its presence is essential for fluoride channel function.</text>
</comment>
<keyword evidence="12" id="KW-1185">Reference proteome</keyword>
<evidence type="ECO:0000256" key="4">
    <source>
        <dbReference type="ARBA" id="ARBA00022989"/>
    </source>
</evidence>
<keyword evidence="2 10" id="KW-1003">Cell membrane</keyword>
<feature type="transmembrane region" description="Helical" evidence="10">
    <location>
        <begin position="91"/>
        <end position="109"/>
    </location>
</feature>
<comment type="catalytic activity">
    <reaction evidence="8">
        <text>fluoride(in) = fluoride(out)</text>
        <dbReference type="Rhea" id="RHEA:76159"/>
        <dbReference type="ChEBI" id="CHEBI:17051"/>
    </reaction>
    <physiologicalReaction direction="left-to-right" evidence="8">
        <dbReference type="Rhea" id="RHEA:76160"/>
    </physiologicalReaction>
</comment>
<feature type="binding site" evidence="10">
    <location>
        <position position="101"/>
    </location>
    <ligand>
        <name>Na(+)</name>
        <dbReference type="ChEBI" id="CHEBI:29101"/>
        <note>structural</note>
    </ligand>
</feature>
<keyword evidence="4 10" id="KW-1133">Transmembrane helix</keyword>
<proteinExistence type="inferred from homology"/>
<organism evidence="11 12">
    <name type="scientific">Georgenia yuyongxinii</name>
    <dbReference type="NCBI Taxonomy" id="2589797"/>
    <lineage>
        <taxon>Bacteria</taxon>
        <taxon>Bacillati</taxon>
        <taxon>Actinomycetota</taxon>
        <taxon>Actinomycetes</taxon>
        <taxon>Micrococcales</taxon>
        <taxon>Bogoriellaceae</taxon>
        <taxon>Georgenia</taxon>
    </lineage>
</organism>
<keyword evidence="10" id="KW-0479">Metal-binding</keyword>
<keyword evidence="10" id="KW-0915">Sodium</keyword>
<comment type="similarity">
    <text evidence="7 10">Belongs to the fluoride channel Fluc/FEX (TC 1.A.43) family.</text>
</comment>
<dbReference type="PANTHER" id="PTHR28259:SF1">
    <property type="entry name" value="FLUORIDE EXPORT PROTEIN 1-RELATED"/>
    <property type="match status" value="1"/>
</dbReference>
<evidence type="ECO:0000256" key="3">
    <source>
        <dbReference type="ARBA" id="ARBA00022692"/>
    </source>
</evidence>
<comment type="subcellular location">
    <subcellularLocation>
        <location evidence="1 10">Cell membrane</location>
        <topology evidence="1 10">Multi-pass membrane protein</topology>
    </subcellularLocation>
</comment>
<evidence type="ECO:0000256" key="7">
    <source>
        <dbReference type="ARBA" id="ARBA00035120"/>
    </source>
</evidence>
<dbReference type="Proteomes" id="UP000318693">
    <property type="component" value="Unassembled WGS sequence"/>
</dbReference>
<feature type="transmembrane region" description="Helical" evidence="10">
    <location>
        <begin position="121"/>
        <end position="150"/>
    </location>
</feature>
<evidence type="ECO:0000256" key="6">
    <source>
        <dbReference type="ARBA" id="ARBA00023303"/>
    </source>
</evidence>
<keyword evidence="10" id="KW-0813">Transport</keyword>
<protein>
    <recommendedName>
        <fullName evidence="10">Fluoride-specific ion channel FluC</fullName>
    </recommendedName>
</protein>
<dbReference type="GO" id="GO:0140114">
    <property type="term" value="P:cellular detoxification of fluoride"/>
    <property type="evidence" value="ECO:0007669"/>
    <property type="project" value="UniProtKB-UniRule"/>
</dbReference>
<evidence type="ECO:0000256" key="5">
    <source>
        <dbReference type="ARBA" id="ARBA00023136"/>
    </source>
</evidence>
<keyword evidence="3 10" id="KW-0812">Transmembrane</keyword>
<dbReference type="GO" id="GO:0046872">
    <property type="term" value="F:metal ion binding"/>
    <property type="evidence" value="ECO:0007669"/>
    <property type="project" value="UniProtKB-KW"/>
</dbReference>
<comment type="caution">
    <text evidence="11">The sequence shown here is derived from an EMBL/GenBank/DDBJ whole genome shotgun (WGS) entry which is preliminary data.</text>
</comment>
<feature type="transmembrane region" description="Helical" evidence="10">
    <location>
        <begin position="57"/>
        <end position="79"/>
    </location>
</feature>
<dbReference type="EMBL" id="VJXR01000015">
    <property type="protein sequence ID" value="TRW45973.1"/>
    <property type="molecule type" value="Genomic_DNA"/>
</dbReference>
<comment type="function">
    <text evidence="9 10">Fluoride-specific ion channel. Important for reducing fluoride concentration in the cell, thus reducing its toxicity.</text>
</comment>
<keyword evidence="6 10" id="KW-0407">Ion channel</keyword>
<evidence type="ECO:0000256" key="9">
    <source>
        <dbReference type="ARBA" id="ARBA00049940"/>
    </source>
</evidence>
<reference evidence="11 12" key="1">
    <citation type="submission" date="2019-07" db="EMBL/GenBank/DDBJ databases">
        <title>Georgenia wutianyii sp. nov. and Georgenia *** sp. nov. isolated from plateau pika (Ochotona curzoniae) in the Qinghai-Tibet plateau of China.</title>
        <authorList>
            <person name="Tian Z."/>
        </authorList>
    </citation>
    <scope>NUCLEOTIDE SEQUENCE [LARGE SCALE GENOMIC DNA]</scope>
    <source>
        <strain evidence="11 12">Z446</strain>
    </source>
</reference>
<evidence type="ECO:0000256" key="10">
    <source>
        <dbReference type="HAMAP-Rule" id="MF_00454"/>
    </source>
</evidence>
<dbReference type="InterPro" id="IPR003691">
    <property type="entry name" value="FluC"/>
</dbReference>
<keyword evidence="10" id="KW-0406">Ion transport</keyword>
<dbReference type="HAMAP" id="MF_00454">
    <property type="entry name" value="FluC"/>
    <property type="match status" value="1"/>
</dbReference>
<evidence type="ECO:0000256" key="2">
    <source>
        <dbReference type="ARBA" id="ARBA00022475"/>
    </source>
</evidence>
<evidence type="ECO:0000256" key="1">
    <source>
        <dbReference type="ARBA" id="ARBA00004651"/>
    </source>
</evidence>
<name>A0A552WUG5_9MICO</name>
<dbReference type="GO" id="GO:0005886">
    <property type="term" value="C:plasma membrane"/>
    <property type="evidence" value="ECO:0007669"/>
    <property type="project" value="UniProtKB-SubCell"/>
</dbReference>
<evidence type="ECO:0000313" key="12">
    <source>
        <dbReference type="Proteomes" id="UP000318693"/>
    </source>
</evidence>
<gene>
    <name evidence="10" type="primary">fluC</name>
    <name evidence="10" type="synonym">crcB</name>
    <name evidence="11" type="ORF">FJ693_07390</name>
</gene>
<dbReference type="Pfam" id="PF02537">
    <property type="entry name" value="CRCB"/>
    <property type="match status" value="1"/>
</dbReference>
<dbReference type="PANTHER" id="PTHR28259">
    <property type="entry name" value="FLUORIDE EXPORT PROTEIN 1-RELATED"/>
    <property type="match status" value="1"/>
</dbReference>
<feature type="binding site" evidence="10">
    <location>
        <position position="104"/>
    </location>
    <ligand>
        <name>Na(+)</name>
        <dbReference type="ChEBI" id="CHEBI:29101"/>
        <note>structural</note>
    </ligand>
</feature>
<dbReference type="GO" id="GO:0062054">
    <property type="term" value="F:fluoride channel activity"/>
    <property type="evidence" value="ECO:0007669"/>
    <property type="project" value="UniProtKB-UniRule"/>
</dbReference>
<keyword evidence="5 10" id="KW-0472">Membrane</keyword>
<accession>A0A552WUG5</accession>
<evidence type="ECO:0000313" key="11">
    <source>
        <dbReference type="EMBL" id="TRW45973.1"/>
    </source>
</evidence>